<dbReference type="InterPro" id="IPR039422">
    <property type="entry name" value="MarR/SlyA-like"/>
</dbReference>
<dbReference type="EMBL" id="QDKP01000014">
    <property type="protein sequence ID" value="PVM87064.1"/>
    <property type="molecule type" value="Genomic_DNA"/>
</dbReference>
<dbReference type="GO" id="GO:0003700">
    <property type="term" value="F:DNA-binding transcription factor activity"/>
    <property type="evidence" value="ECO:0007669"/>
    <property type="project" value="InterPro"/>
</dbReference>
<dbReference type="Pfam" id="PF12802">
    <property type="entry name" value="MarR_2"/>
    <property type="match status" value="1"/>
</dbReference>
<accession>A0A2T9JTP1</accession>
<protein>
    <submittedName>
        <fullName evidence="2">MarR family transcriptional regulator</fullName>
    </submittedName>
</protein>
<dbReference type="PANTHER" id="PTHR33164:SF43">
    <property type="entry name" value="HTH-TYPE TRANSCRIPTIONAL REPRESSOR YETL"/>
    <property type="match status" value="1"/>
</dbReference>
<proteinExistence type="predicted"/>
<evidence type="ECO:0000259" key="1">
    <source>
        <dbReference type="PROSITE" id="PS50995"/>
    </source>
</evidence>
<dbReference type="InterPro" id="IPR036390">
    <property type="entry name" value="WH_DNA-bd_sf"/>
</dbReference>
<dbReference type="SMART" id="SM00347">
    <property type="entry name" value="HTH_MARR"/>
    <property type="match status" value="1"/>
</dbReference>
<dbReference type="RefSeq" id="WP_116565315.1">
    <property type="nucleotide sequence ID" value="NZ_QDKP01000014.1"/>
</dbReference>
<dbReference type="PANTHER" id="PTHR33164">
    <property type="entry name" value="TRANSCRIPTIONAL REGULATOR, MARR FAMILY"/>
    <property type="match status" value="1"/>
</dbReference>
<comment type="caution">
    <text evidence="2">The sequence shown here is derived from an EMBL/GenBank/DDBJ whole genome shotgun (WGS) entry which is preliminary data.</text>
</comment>
<dbReference type="SUPFAM" id="SSF46785">
    <property type="entry name" value="Winged helix' DNA-binding domain"/>
    <property type="match status" value="1"/>
</dbReference>
<dbReference type="Gene3D" id="1.10.10.10">
    <property type="entry name" value="Winged helix-like DNA-binding domain superfamily/Winged helix DNA-binding domain"/>
    <property type="match status" value="1"/>
</dbReference>
<sequence length="165" mass="17789">MTEPLDPPSDFSKGSGAAAIGARLRRLSERIDRDAARLYQESGEAFEQRWYGVVQLLSRQDALSVGDLSAALGVSHASISQIRDGLAKAGLIAWEVDAKNARLRRLRLTPKGRDLAARLAPLWAALNAAAIELNDEAADALAAIERLEAALAGTSLYDRVRARLD</sequence>
<gene>
    <name evidence="2" type="ORF">DDF65_05430</name>
</gene>
<reference evidence="2 3" key="1">
    <citation type="submission" date="2018-04" db="EMBL/GenBank/DDBJ databases">
        <title>The genome sequence of Caulobacter sp. 736.</title>
        <authorList>
            <person name="Gao J."/>
            <person name="Sun J."/>
        </authorList>
    </citation>
    <scope>NUCLEOTIDE SEQUENCE [LARGE SCALE GENOMIC DNA]</scope>
    <source>
        <strain evidence="2 3">736</strain>
    </source>
</reference>
<name>A0A2T9JTP1_9CAUL</name>
<organism evidence="2 3">
    <name type="scientific">Caulobacter radicis</name>
    <dbReference type="NCBI Taxonomy" id="2172650"/>
    <lineage>
        <taxon>Bacteria</taxon>
        <taxon>Pseudomonadati</taxon>
        <taxon>Pseudomonadota</taxon>
        <taxon>Alphaproteobacteria</taxon>
        <taxon>Caulobacterales</taxon>
        <taxon>Caulobacteraceae</taxon>
        <taxon>Caulobacter</taxon>
    </lineage>
</organism>
<dbReference type="GO" id="GO:0006950">
    <property type="term" value="P:response to stress"/>
    <property type="evidence" value="ECO:0007669"/>
    <property type="project" value="TreeGrafter"/>
</dbReference>
<dbReference type="InterPro" id="IPR000835">
    <property type="entry name" value="HTH_MarR-typ"/>
</dbReference>
<evidence type="ECO:0000313" key="3">
    <source>
        <dbReference type="Proteomes" id="UP000244913"/>
    </source>
</evidence>
<evidence type="ECO:0000313" key="2">
    <source>
        <dbReference type="EMBL" id="PVM87064.1"/>
    </source>
</evidence>
<dbReference type="PROSITE" id="PS50995">
    <property type="entry name" value="HTH_MARR_2"/>
    <property type="match status" value="1"/>
</dbReference>
<dbReference type="Proteomes" id="UP000244913">
    <property type="component" value="Unassembled WGS sequence"/>
</dbReference>
<dbReference type="InterPro" id="IPR036388">
    <property type="entry name" value="WH-like_DNA-bd_sf"/>
</dbReference>
<dbReference type="AlphaFoldDB" id="A0A2T9JTP1"/>
<keyword evidence="3" id="KW-1185">Reference proteome</keyword>
<feature type="domain" description="HTH marR-type" evidence="1">
    <location>
        <begin position="17"/>
        <end position="149"/>
    </location>
</feature>